<keyword evidence="6" id="KW-0418">Kinase</keyword>
<evidence type="ECO:0000256" key="3">
    <source>
        <dbReference type="SAM" id="MobiDB-lite"/>
    </source>
</evidence>
<feature type="compositionally biased region" description="Basic and acidic residues" evidence="3">
    <location>
        <begin position="502"/>
        <end position="521"/>
    </location>
</feature>
<dbReference type="AlphaFoldDB" id="A0A1I8MJB9"/>
<dbReference type="GO" id="GO:0007346">
    <property type="term" value="P:regulation of mitotic cell cycle"/>
    <property type="evidence" value="ECO:0007669"/>
    <property type="project" value="TreeGrafter"/>
</dbReference>
<dbReference type="GO" id="GO:0008017">
    <property type="term" value="F:microtubule binding"/>
    <property type="evidence" value="ECO:0007669"/>
    <property type="project" value="TreeGrafter"/>
</dbReference>
<gene>
    <name evidence="4" type="primary">101887751</name>
    <name evidence="6" type="synonym">LOC101887751</name>
</gene>
<dbReference type="VEuPathDB" id="VectorBase:MDOMA2_007798"/>
<proteinExistence type="inferred from homology"/>
<evidence type="ECO:0000313" key="5">
    <source>
        <dbReference type="Proteomes" id="UP001652621"/>
    </source>
</evidence>
<feature type="compositionally biased region" description="Polar residues" evidence="3">
    <location>
        <begin position="206"/>
        <end position="218"/>
    </location>
</feature>
<dbReference type="KEGG" id="mde:101887751"/>
<dbReference type="GO" id="GO:0007059">
    <property type="term" value="P:chromosome segregation"/>
    <property type="evidence" value="ECO:0007669"/>
    <property type="project" value="TreeGrafter"/>
</dbReference>
<dbReference type="RefSeq" id="XP_011294008.1">
    <property type="nucleotide sequence ID" value="XM_011295706.2"/>
</dbReference>
<dbReference type="PANTHER" id="PTHR12353">
    <property type="entry name" value="DISKS LARGE-ASSOCIATED PROTEIN DAP SAP90/PSD-95-ASSOCIATED PROTEIN"/>
    <property type="match status" value="1"/>
</dbReference>
<dbReference type="PANTHER" id="PTHR12353:SF1">
    <property type="entry name" value="DISKS LARGE-ASSOCIATED PROTEIN 5"/>
    <property type="match status" value="1"/>
</dbReference>
<feature type="compositionally biased region" description="Basic and acidic residues" evidence="3">
    <location>
        <begin position="763"/>
        <end position="780"/>
    </location>
</feature>
<dbReference type="GO" id="GO:0005737">
    <property type="term" value="C:cytoplasm"/>
    <property type="evidence" value="ECO:0007669"/>
    <property type="project" value="TreeGrafter"/>
</dbReference>
<dbReference type="GO" id="GO:0023052">
    <property type="term" value="P:signaling"/>
    <property type="evidence" value="ECO:0007669"/>
    <property type="project" value="InterPro"/>
</dbReference>
<organism evidence="4">
    <name type="scientific">Musca domestica</name>
    <name type="common">House fly</name>
    <dbReference type="NCBI Taxonomy" id="7370"/>
    <lineage>
        <taxon>Eukaryota</taxon>
        <taxon>Metazoa</taxon>
        <taxon>Ecdysozoa</taxon>
        <taxon>Arthropoda</taxon>
        <taxon>Hexapoda</taxon>
        <taxon>Insecta</taxon>
        <taxon>Pterygota</taxon>
        <taxon>Neoptera</taxon>
        <taxon>Endopterygota</taxon>
        <taxon>Diptera</taxon>
        <taxon>Brachycera</taxon>
        <taxon>Muscomorpha</taxon>
        <taxon>Muscoidea</taxon>
        <taxon>Muscidae</taxon>
        <taxon>Musca</taxon>
    </lineage>
</organism>
<evidence type="ECO:0000313" key="6">
    <source>
        <dbReference type="RefSeq" id="XP_011294008.1"/>
    </source>
</evidence>
<keyword evidence="5" id="KW-1185">Reference proteome</keyword>
<keyword evidence="6" id="KW-0808">Transferase</keyword>
<evidence type="ECO:0000256" key="1">
    <source>
        <dbReference type="ARBA" id="ARBA00008839"/>
    </source>
</evidence>
<dbReference type="STRING" id="7370.A0A1I8MJB9"/>
<feature type="region of interest" description="Disordered" evidence="3">
    <location>
        <begin position="763"/>
        <end position="795"/>
    </location>
</feature>
<keyword evidence="2" id="KW-0175">Coiled coil</keyword>
<dbReference type="Proteomes" id="UP001652621">
    <property type="component" value="Unplaced"/>
</dbReference>
<protein>
    <submittedName>
        <fullName evidence="6">Guanylate kinase-associated protein mars</fullName>
    </submittedName>
</protein>
<reference evidence="4" key="1">
    <citation type="submission" date="2020-05" db="UniProtKB">
        <authorList>
            <consortium name="EnsemblMetazoa"/>
        </authorList>
    </citation>
    <scope>IDENTIFICATION</scope>
    <source>
        <strain evidence="4">Aabys</strain>
    </source>
</reference>
<comment type="similarity">
    <text evidence="1">Belongs to the SAPAP family.</text>
</comment>
<dbReference type="EnsemblMetazoa" id="MDOA005498-RB">
    <property type="protein sequence ID" value="MDOA005498-PB"/>
    <property type="gene ID" value="MDOA005498"/>
</dbReference>
<feature type="coiled-coil region" evidence="2">
    <location>
        <begin position="796"/>
        <end position="823"/>
    </location>
</feature>
<reference evidence="6" key="2">
    <citation type="submission" date="2025-04" db="UniProtKB">
        <authorList>
            <consortium name="RefSeq"/>
        </authorList>
    </citation>
    <scope>IDENTIFICATION</scope>
    <source>
        <strain evidence="6">Aabys</strain>
    </source>
</reference>
<accession>A0A1I8MJB9</accession>
<feature type="region of interest" description="Disordered" evidence="3">
    <location>
        <begin position="342"/>
        <end position="392"/>
    </location>
</feature>
<dbReference type="GO" id="GO:0005634">
    <property type="term" value="C:nucleus"/>
    <property type="evidence" value="ECO:0007669"/>
    <property type="project" value="TreeGrafter"/>
</dbReference>
<evidence type="ECO:0000256" key="2">
    <source>
        <dbReference type="SAM" id="Coils"/>
    </source>
</evidence>
<dbReference type="GO" id="GO:0051642">
    <property type="term" value="P:centrosome localization"/>
    <property type="evidence" value="ECO:0007669"/>
    <property type="project" value="TreeGrafter"/>
</dbReference>
<dbReference type="GO" id="GO:0051382">
    <property type="term" value="P:kinetochore assembly"/>
    <property type="evidence" value="ECO:0007669"/>
    <property type="project" value="TreeGrafter"/>
</dbReference>
<feature type="region of interest" description="Disordered" evidence="3">
    <location>
        <begin position="294"/>
        <end position="326"/>
    </location>
</feature>
<feature type="compositionally biased region" description="Basic and acidic residues" evidence="3">
    <location>
        <begin position="235"/>
        <end position="245"/>
    </location>
</feature>
<dbReference type="GO" id="GO:0007052">
    <property type="term" value="P:mitotic spindle organization"/>
    <property type="evidence" value="ECO:0007669"/>
    <property type="project" value="TreeGrafter"/>
</dbReference>
<dbReference type="OrthoDB" id="10023951at2759"/>
<dbReference type="GO" id="GO:0031616">
    <property type="term" value="C:spindle pole centrosome"/>
    <property type="evidence" value="ECO:0007669"/>
    <property type="project" value="TreeGrafter"/>
</dbReference>
<dbReference type="Pfam" id="PF03359">
    <property type="entry name" value="GKAP"/>
    <property type="match status" value="1"/>
</dbReference>
<feature type="compositionally biased region" description="Basic and acidic residues" evidence="3">
    <location>
        <begin position="972"/>
        <end position="988"/>
    </location>
</feature>
<sequence length="1021" mass="113787">MSDYCRSLYKESRQPFTTQQHNRLTRQLQEANRNKQRNKQFQNSRHISVSPTPRKPLLSEKANLNSANKAYNVVEGTRTASEKSYPNSANKANNVVEAVPKGSRTATEKENIKDANKTNTVVEVVTKGSRTAKLICTARDPEKIKKQEAFILRFLDWKDKKKAMMEQKKAEATKKKPFVSAVGKHSGFTGGGGGGNSCSSSGLLAPNTSATQRHNQGSFVPKGYADFQPPPGIKEPGETLKDKAKGRQSIYTVVPTPPKKKPESVVKNVPLSRKVLSTNFTANAVKTKITNKPTQTTNTAVRMPPPPSRKPLQTTASGPGNVGKKNLPAIKVTNTATAAAKSKFGNTAATRKPIESARQQHKKSPLKPQKNARLTQTMKAKKPIKKPNTNTNDKLRSLMVNQASEIVSDMIVQTPRDFSNSNHFEEFVTSTKVKNSSTTLEDIDGVSPIEMLSKRTSSHSTAKRNLLKDACTSNMIVTSNPPIEKKFNFIRYSEVNVSFGDSPKEGDKKDDYDDDKVKANNEDLETPSEEAKVVKENPISPPKVLLNNTLTLEPAEAVVEKTPTKLLCEERPINYLSPFVSVSRGKVSMKKEKERRSSVYVIHRTEEELNNSKRQSLLPSNGVEEPKLPQYSAEVLQTLEAVRYFRKQLQNEIDRLHAKCDLWEEYKKDNLEKLQAVNGDDMIDVTIGQTKLLTSKKFMQFKGLIDRCEARATGINDVPDDGSEKTKNVDAVDLEGFWSMLGLQVDNLEKRFDNLERWKANDWQDPDEVKPKPKAKDKNLAKVKKPKAAPNKARPNSELQKMLRKMQEDMRNKKANNHLANSDVVVLTPSKVRDRKYFSPAPTVLAVPASNRRLSTLLAANVTEGCASPNRLSLLVRKNGEDISCGTKKKSLTLNGLDSPRLSNGRVANAEVAAATAYMSPIVKGRKSILKTPGTGRTKLQNVVFNEKLRVRKFKFIVNDEDANVVDDNADECNKSDEEQLRENKNESDNEESCAEAKLGTYSLRNRKVRLRPSCEIVIPK</sequence>
<feature type="region of interest" description="Disordered" evidence="3">
    <location>
        <begin position="189"/>
        <end position="266"/>
    </location>
</feature>
<feature type="region of interest" description="Disordered" evidence="3">
    <location>
        <begin position="500"/>
        <end position="534"/>
    </location>
</feature>
<name>A0A1I8MJB9_MUSDO</name>
<dbReference type="InterPro" id="IPR005026">
    <property type="entry name" value="SAPAP"/>
</dbReference>
<dbReference type="VEuPathDB" id="VectorBase:MDOA005498"/>
<evidence type="ECO:0000313" key="4">
    <source>
        <dbReference type="EnsemblMetazoa" id="MDOA005498-PB"/>
    </source>
</evidence>
<dbReference type="GO" id="GO:0016301">
    <property type="term" value="F:kinase activity"/>
    <property type="evidence" value="ECO:0007669"/>
    <property type="project" value="UniProtKB-KW"/>
</dbReference>
<dbReference type="eggNOG" id="KOG3971">
    <property type="taxonomic scope" value="Eukaryota"/>
</dbReference>
<feature type="region of interest" description="Disordered" evidence="3">
    <location>
        <begin position="31"/>
        <end position="56"/>
    </location>
</feature>
<feature type="region of interest" description="Disordered" evidence="3">
    <location>
        <begin position="969"/>
        <end position="995"/>
    </location>
</feature>